<feature type="domain" description="DUF4026" evidence="3">
    <location>
        <begin position="173"/>
        <end position="286"/>
    </location>
</feature>
<name>A0ABS7ANS3_9CLOT</name>
<keyword evidence="5" id="KW-1185">Reference proteome</keyword>
<sequence length="436" mass="50735">MFGKFFGKKKKRELKSGTIEKDISYIMAVPKNAEEIEEPEVYIERLKNSTLFNLIGVKVEKNIIVQIEYKEEIYDIELIPEEFEMSEMFIINHNFTEENYDAMLKADFGLTAAMKFKKSNIDSYHLQLKVLYSMLPDMIGLVDFSTEKIISSVWLKLAVESDIPPSPDYLYSVQAISDDYETVWLHTHGLNRCGSIEFEILNSNKNTYKNHFSILQTIAKRVISNGRIADEEEAFLIGYLNNRQPVIGTWISWTLATTFYDNNIVGSMKDRIGEFNEHNKDTGVIYLYLSPKDCDNKKFHHVSCIDKYLSDNPIVMITTEETIRMSKLAKERLNYFKEAIKNPDIRGIMKFGLLVDEEYREKDRVTTGEEREHIWFEVEEIDDPKIIKGLLAQEPYYISNLTVNSEVQLNLDDLTDWILYTPNGEITPDSVYLLEQ</sequence>
<evidence type="ECO:0000313" key="5">
    <source>
        <dbReference type="Proteomes" id="UP001519921"/>
    </source>
</evidence>
<dbReference type="Pfam" id="PF13218">
    <property type="entry name" value="DUF4026_N"/>
    <property type="match status" value="1"/>
</dbReference>
<organism evidence="4 5">
    <name type="scientific">Clostridium weizhouense</name>
    <dbReference type="NCBI Taxonomy" id="2859781"/>
    <lineage>
        <taxon>Bacteria</taxon>
        <taxon>Bacillati</taxon>
        <taxon>Bacillota</taxon>
        <taxon>Clostridia</taxon>
        <taxon>Eubacteriales</taxon>
        <taxon>Clostridiaceae</taxon>
        <taxon>Clostridium</taxon>
    </lineage>
</organism>
<dbReference type="Proteomes" id="UP001519921">
    <property type="component" value="Unassembled WGS sequence"/>
</dbReference>
<gene>
    <name evidence="4" type="ORF">KYD98_09230</name>
</gene>
<evidence type="ECO:0000313" key="4">
    <source>
        <dbReference type="EMBL" id="MBW6410277.1"/>
    </source>
</evidence>
<dbReference type="RefSeq" id="WP_219779458.1">
    <property type="nucleotide sequence ID" value="NZ_JAHXPT010000006.1"/>
</dbReference>
<dbReference type="Pfam" id="PF22789">
    <property type="entry name" value="DUF4026_C"/>
    <property type="match status" value="1"/>
</dbReference>
<reference evidence="4 5" key="1">
    <citation type="submission" date="2021-07" db="EMBL/GenBank/DDBJ databases">
        <title>Clostridium weizhouense sp. nov., an anaerobic bacterium isolated from activated sludge of Petroleum wastewater.</title>
        <authorList>
            <person name="Li Q."/>
        </authorList>
    </citation>
    <scope>NUCLEOTIDE SEQUENCE [LARGE SCALE GENOMIC DNA]</scope>
    <source>
        <strain evidence="4 5">YB-6</strain>
    </source>
</reference>
<proteinExistence type="predicted"/>
<comment type="caution">
    <text evidence="4">The sequence shown here is derived from an EMBL/GenBank/DDBJ whole genome shotgun (WGS) entry which is preliminary data.</text>
</comment>
<feature type="domain" description="DUF4026" evidence="2">
    <location>
        <begin position="24"/>
        <end position="165"/>
    </location>
</feature>
<dbReference type="EMBL" id="JAHXPT010000006">
    <property type="protein sequence ID" value="MBW6410277.1"/>
    <property type="molecule type" value="Genomic_DNA"/>
</dbReference>
<feature type="domain" description="DUF2314" evidence="1">
    <location>
        <begin position="327"/>
        <end position="421"/>
    </location>
</feature>
<dbReference type="Pfam" id="PF10077">
    <property type="entry name" value="DUF2314"/>
    <property type="match status" value="1"/>
</dbReference>
<evidence type="ECO:0000259" key="3">
    <source>
        <dbReference type="Pfam" id="PF22789"/>
    </source>
</evidence>
<dbReference type="InterPro" id="IPR025102">
    <property type="entry name" value="DUF4026_N"/>
</dbReference>
<protein>
    <submittedName>
        <fullName evidence="4">DUF4026 domain-containing protein</fullName>
    </submittedName>
</protein>
<accession>A0ABS7ANS3</accession>
<evidence type="ECO:0000259" key="2">
    <source>
        <dbReference type="Pfam" id="PF13218"/>
    </source>
</evidence>
<evidence type="ECO:0000259" key="1">
    <source>
        <dbReference type="Pfam" id="PF10077"/>
    </source>
</evidence>
<dbReference type="InterPro" id="IPR053886">
    <property type="entry name" value="DUF4026_middle"/>
</dbReference>
<dbReference type="InterPro" id="IPR018756">
    <property type="entry name" value="DUF2314"/>
</dbReference>